<organism evidence="1">
    <name type="scientific">marine sediment metagenome</name>
    <dbReference type="NCBI Taxonomy" id="412755"/>
    <lineage>
        <taxon>unclassified sequences</taxon>
        <taxon>metagenomes</taxon>
        <taxon>ecological metagenomes</taxon>
    </lineage>
</organism>
<comment type="caution">
    <text evidence="1">The sequence shown here is derived from an EMBL/GenBank/DDBJ whole genome shotgun (WGS) entry which is preliminary data.</text>
</comment>
<gene>
    <name evidence="1" type="ORF">LCGC14_1387370</name>
</gene>
<dbReference type="AlphaFoldDB" id="A0A0F9K156"/>
<protein>
    <submittedName>
        <fullName evidence="1">Uncharacterized protein</fullName>
    </submittedName>
</protein>
<sequence length="65" mass="7528">MNLEDGTTHFQCAGCEDIKLVDDGHICKVAHNVFDTDSQKKFVYRPFWAMLCDECFRGEKQRKNG</sequence>
<evidence type="ECO:0000313" key="1">
    <source>
        <dbReference type="EMBL" id="KKM75723.1"/>
    </source>
</evidence>
<dbReference type="EMBL" id="LAZR01008925">
    <property type="protein sequence ID" value="KKM75723.1"/>
    <property type="molecule type" value="Genomic_DNA"/>
</dbReference>
<reference evidence="1" key="1">
    <citation type="journal article" date="2015" name="Nature">
        <title>Complex archaea that bridge the gap between prokaryotes and eukaryotes.</title>
        <authorList>
            <person name="Spang A."/>
            <person name="Saw J.H."/>
            <person name="Jorgensen S.L."/>
            <person name="Zaremba-Niedzwiedzka K."/>
            <person name="Martijn J."/>
            <person name="Lind A.E."/>
            <person name="van Eijk R."/>
            <person name="Schleper C."/>
            <person name="Guy L."/>
            <person name="Ettema T.J."/>
        </authorList>
    </citation>
    <scope>NUCLEOTIDE SEQUENCE</scope>
</reference>
<accession>A0A0F9K156</accession>
<name>A0A0F9K156_9ZZZZ</name>
<proteinExistence type="predicted"/>